<keyword evidence="3" id="KW-1185">Reference proteome</keyword>
<feature type="compositionally biased region" description="Polar residues" evidence="1">
    <location>
        <begin position="79"/>
        <end position="123"/>
    </location>
</feature>
<reference evidence="2 3" key="1">
    <citation type="submission" date="2017-03" db="EMBL/GenBank/DDBJ databases">
        <title>An alternative strategy for trypanosome survival in the mammalian bloodstream revealed through genome and transcriptome analysis of the ubiquitous bovine parasite Trypanosoma (Megatrypanum) theileri.</title>
        <authorList>
            <person name="Kelly S."/>
            <person name="Ivens A."/>
            <person name="Mott A."/>
            <person name="O'Neill E."/>
            <person name="Emms D."/>
            <person name="Macleod O."/>
            <person name="Voorheis P."/>
            <person name="Matthews J."/>
            <person name="Matthews K."/>
            <person name="Carrington M."/>
        </authorList>
    </citation>
    <scope>NUCLEOTIDE SEQUENCE [LARGE SCALE GENOMIC DNA]</scope>
    <source>
        <strain evidence="2">Edinburgh</strain>
    </source>
</reference>
<comment type="caution">
    <text evidence="2">The sequence shown here is derived from an EMBL/GenBank/DDBJ whole genome shotgun (WGS) entry which is preliminary data.</text>
</comment>
<evidence type="ECO:0000313" key="2">
    <source>
        <dbReference type="EMBL" id="ORC93041.1"/>
    </source>
</evidence>
<gene>
    <name evidence="2" type="ORF">TM35_000023670</name>
</gene>
<dbReference type="EMBL" id="NBCO01000002">
    <property type="protein sequence ID" value="ORC93041.1"/>
    <property type="molecule type" value="Genomic_DNA"/>
</dbReference>
<proteinExistence type="predicted"/>
<sequence length="133" mass="13670">MRATRDNTDRLRSNVSPAPVSQSSGFTVNGSEKAGGLSNESPITRWRNSRNAEGSASTPSVSSAVAAAGRVRTTDATAKSQEPSKVSSYSRKTLETSSPARKGDVSTSPAPSNLSKPSVTVNGSEKAGGLSNE</sequence>
<feature type="non-terminal residue" evidence="2">
    <location>
        <position position="133"/>
    </location>
</feature>
<feature type="compositionally biased region" description="Polar residues" evidence="1">
    <location>
        <begin position="13"/>
        <end position="30"/>
    </location>
</feature>
<accession>A0A1X0P873</accession>
<protein>
    <submittedName>
        <fullName evidence="2">Uncharacterized protein</fullName>
    </submittedName>
</protein>
<name>A0A1X0P873_9TRYP</name>
<evidence type="ECO:0000313" key="3">
    <source>
        <dbReference type="Proteomes" id="UP000192257"/>
    </source>
</evidence>
<dbReference type="GeneID" id="39981465"/>
<feature type="region of interest" description="Disordered" evidence="1">
    <location>
        <begin position="1"/>
        <end position="133"/>
    </location>
</feature>
<feature type="compositionally biased region" description="Low complexity" evidence="1">
    <location>
        <begin position="52"/>
        <end position="78"/>
    </location>
</feature>
<feature type="compositionally biased region" description="Basic and acidic residues" evidence="1">
    <location>
        <begin position="1"/>
        <end position="12"/>
    </location>
</feature>
<dbReference type="AlphaFoldDB" id="A0A1X0P873"/>
<dbReference type="RefSeq" id="XP_028887107.1">
    <property type="nucleotide sequence ID" value="XM_029021685.1"/>
</dbReference>
<evidence type="ECO:0000256" key="1">
    <source>
        <dbReference type="SAM" id="MobiDB-lite"/>
    </source>
</evidence>
<organism evidence="2 3">
    <name type="scientific">Trypanosoma theileri</name>
    <dbReference type="NCBI Taxonomy" id="67003"/>
    <lineage>
        <taxon>Eukaryota</taxon>
        <taxon>Discoba</taxon>
        <taxon>Euglenozoa</taxon>
        <taxon>Kinetoplastea</taxon>
        <taxon>Metakinetoplastina</taxon>
        <taxon>Trypanosomatida</taxon>
        <taxon>Trypanosomatidae</taxon>
        <taxon>Trypanosoma</taxon>
    </lineage>
</organism>
<dbReference type="Proteomes" id="UP000192257">
    <property type="component" value="Unassembled WGS sequence"/>
</dbReference>
<dbReference type="VEuPathDB" id="TriTrypDB:TM35_000023670"/>